<dbReference type="Proteomes" id="UP000027920">
    <property type="component" value="Unassembled WGS sequence"/>
</dbReference>
<evidence type="ECO:0000256" key="1">
    <source>
        <dbReference type="SAM" id="MobiDB-lite"/>
    </source>
</evidence>
<feature type="compositionally biased region" description="Polar residues" evidence="1">
    <location>
        <begin position="90"/>
        <end position="102"/>
    </location>
</feature>
<sequence>MAPKSTDDNLAFLYKCLQATPAKARIFAAATDLNVPAARMRFTRLKDKLEGGADLATTRASNATPGQKAPRQVPAIARDPPMRKARCVTRNGNEGQMATKQIGSRPLRRSQKLEKRQTRGKKLNYNLSDLQRYEDDDSDGSDLTESTSFDSDGDFCVDEPGPRSQVDSGLNFDSERETKPASKRVKKQPPVEVTGINGRQILNNRKHRMAVAKGIPPSKHQLSANQVPIIKRIPTSQKKGPVELILPLFDQPIPSIEASPPCSIASSYDQTGSESDSDITRLQPGTLLYFGSTGGAGLLGSPPSKGKHAHATSSPPVPSIVERTSQISASPDSAGVVLQIEPKNHVLDVTPDDSVSMANKNDLEERFNLRPSPKTPSSTTGEWFSCILFLEIRAFRSLMGPGKLIERF</sequence>
<name>A0A072P6M7_9EURO</name>
<proteinExistence type="predicted"/>
<protein>
    <submittedName>
        <fullName evidence="2">Uncharacterized protein</fullName>
    </submittedName>
</protein>
<evidence type="ECO:0000313" key="2">
    <source>
        <dbReference type="EMBL" id="KEF55521.1"/>
    </source>
</evidence>
<keyword evidence="3" id="KW-1185">Reference proteome</keyword>
<dbReference type="HOGENOM" id="CLU_058256_0_0_1"/>
<feature type="region of interest" description="Disordered" evidence="1">
    <location>
        <begin position="89"/>
        <end position="189"/>
    </location>
</feature>
<reference evidence="2 3" key="1">
    <citation type="submission" date="2013-03" db="EMBL/GenBank/DDBJ databases">
        <title>The Genome Sequence of Exophiala aquamarina CBS 119918.</title>
        <authorList>
            <consortium name="The Broad Institute Genomics Platform"/>
            <person name="Cuomo C."/>
            <person name="de Hoog S."/>
            <person name="Gorbushina A."/>
            <person name="Walker B."/>
            <person name="Young S.K."/>
            <person name="Zeng Q."/>
            <person name="Gargeya S."/>
            <person name="Fitzgerald M."/>
            <person name="Haas B."/>
            <person name="Abouelleil A."/>
            <person name="Allen A.W."/>
            <person name="Alvarado L."/>
            <person name="Arachchi H.M."/>
            <person name="Berlin A.M."/>
            <person name="Chapman S.B."/>
            <person name="Gainer-Dewar J."/>
            <person name="Goldberg J."/>
            <person name="Griggs A."/>
            <person name="Gujja S."/>
            <person name="Hansen M."/>
            <person name="Howarth C."/>
            <person name="Imamovic A."/>
            <person name="Ireland A."/>
            <person name="Larimer J."/>
            <person name="McCowan C."/>
            <person name="Murphy C."/>
            <person name="Pearson M."/>
            <person name="Poon T.W."/>
            <person name="Priest M."/>
            <person name="Roberts A."/>
            <person name="Saif S."/>
            <person name="Shea T."/>
            <person name="Sisk P."/>
            <person name="Sykes S."/>
            <person name="Wortman J."/>
            <person name="Nusbaum C."/>
            <person name="Birren B."/>
        </authorList>
    </citation>
    <scope>NUCLEOTIDE SEQUENCE [LARGE SCALE GENOMIC DNA]</scope>
    <source>
        <strain evidence="2 3">CBS 119918</strain>
    </source>
</reference>
<organism evidence="2 3">
    <name type="scientific">Exophiala aquamarina CBS 119918</name>
    <dbReference type="NCBI Taxonomy" id="1182545"/>
    <lineage>
        <taxon>Eukaryota</taxon>
        <taxon>Fungi</taxon>
        <taxon>Dikarya</taxon>
        <taxon>Ascomycota</taxon>
        <taxon>Pezizomycotina</taxon>
        <taxon>Eurotiomycetes</taxon>
        <taxon>Chaetothyriomycetidae</taxon>
        <taxon>Chaetothyriales</taxon>
        <taxon>Herpotrichiellaceae</taxon>
        <taxon>Exophiala</taxon>
    </lineage>
</organism>
<dbReference type="VEuPathDB" id="FungiDB:A1O9_08271"/>
<accession>A0A072P6M7</accession>
<gene>
    <name evidence="2" type="ORF">A1O9_08271</name>
</gene>
<evidence type="ECO:0000313" key="3">
    <source>
        <dbReference type="Proteomes" id="UP000027920"/>
    </source>
</evidence>
<dbReference type="AlphaFoldDB" id="A0A072P6M7"/>
<dbReference type="EMBL" id="AMGV01000007">
    <property type="protein sequence ID" value="KEF55521.1"/>
    <property type="molecule type" value="Genomic_DNA"/>
</dbReference>
<comment type="caution">
    <text evidence="2">The sequence shown here is derived from an EMBL/GenBank/DDBJ whole genome shotgun (WGS) entry which is preliminary data.</text>
</comment>
<dbReference type="OrthoDB" id="4154024at2759"/>
<dbReference type="GeneID" id="25283184"/>
<dbReference type="STRING" id="1182545.A0A072P6M7"/>
<dbReference type="RefSeq" id="XP_013258111.1">
    <property type="nucleotide sequence ID" value="XM_013402657.1"/>
</dbReference>